<reference evidence="1 2" key="1">
    <citation type="submission" date="2019-07" db="EMBL/GenBank/DDBJ databases">
        <title>New species of Amycolatopsis and Streptomyces.</title>
        <authorList>
            <person name="Duangmal K."/>
            <person name="Teo W.F.A."/>
            <person name="Lipun K."/>
        </authorList>
    </citation>
    <scope>NUCLEOTIDE SEQUENCE [LARGE SCALE GENOMIC DNA]</scope>
    <source>
        <strain evidence="1 2">NBRC 106415</strain>
    </source>
</reference>
<organism evidence="1 2">
    <name type="scientific">Streptomyces spongiae</name>
    <dbReference type="NCBI Taxonomy" id="565072"/>
    <lineage>
        <taxon>Bacteria</taxon>
        <taxon>Bacillati</taxon>
        <taxon>Actinomycetota</taxon>
        <taxon>Actinomycetes</taxon>
        <taxon>Kitasatosporales</taxon>
        <taxon>Streptomycetaceae</taxon>
        <taxon>Streptomyces</taxon>
    </lineage>
</organism>
<name>A0A5N8XDN4_9ACTN</name>
<evidence type="ECO:0000313" key="1">
    <source>
        <dbReference type="EMBL" id="MPY57633.1"/>
    </source>
</evidence>
<dbReference type="EMBL" id="VJZC01000051">
    <property type="protein sequence ID" value="MPY57633.1"/>
    <property type="molecule type" value="Genomic_DNA"/>
</dbReference>
<dbReference type="OrthoDB" id="161128at2"/>
<evidence type="ECO:0000313" key="2">
    <source>
        <dbReference type="Proteomes" id="UP000400924"/>
    </source>
</evidence>
<accession>A0A5N8XDN4</accession>
<proteinExistence type="predicted"/>
<dbReference type="AlphaFoldDB" id="A0A5N8XDN4"/>
<protein>
    <submittedName>
        <fullName evidence="1">Uncharacterized protein</fullName>
    </submittedName>
</protein>
<sequence>MIETQTETAYLECTCGGERLHRLTYVHGCLLTIVCDTCGKTTAMPRELVMGQYARDFRDRLGRLPARLRSDARDHPVRFAVGLPGKAIGKVGQVLHEIRLIART</sequence>
<keyword evidence="2" id="KW-1185">Reference proteome</keyword>
<comment type="caution">
    <text evidence="1">The sequence shown here is derived from an EMBL/GenBank/DDBJ whole genome shotgun (WGS) entry which is preliminary data.</text>
</comment>
<dbReference type="RefSeq" id="WP_152771229.1">
    <property type="nucleotide sequence ID" value="NZ_VJZC01000051.1"/>
</dbReference>
<gene>
    <name evidence="1" type="ORF">FNH08_10795</name>
</gene>
<dbReference type="Proteomes" id="UP000400924">
    <property type="component" value="Unassembled WGS sequence"/>
</dbReference>